<accession>X1LY94</accession>
<organism evidence="2">
    <name type="scientific">marine sediment metagenome</name>
    <dbReference type="NCBI Taxonomy" id="412755"/>
    <lineage>
        <taxon>unclassified sequences</taxon>
        <taxon>metagenomes</taxon>
        <taxon>ecological metagenomes</taxon>
    </lineage>
</organism>
<dbReference type="EMBL" id="BARV01022815">
    <property type="protein sequence ID" value="GAI24352.1"/>
    <property type="molecule type" value="Genomic_DNA"/>
</dbReference>
<dbReference type="InterPro" id="IPR020456">
    <property type="entry name" value="Acylphosphatase"/>
</dbReference>
<sequence length="96" mass="10641">GKVMTDLASVEVIVYGYVQGVFFRAFVSRRASELGLSGYVRNVAGGGVEVRAEGERKQLEKLIGYLRLGPPAARVERVVTKWSEHTGRYSGFSVRY</sequence>
<proteinExistence type="predicted"/>
<dbReference type="GO" id="GO:0003998">
    <property type="term" value="F:acylphosphatase activity"/>
    <property type="evidence" value="ECO:0007669"/>
    <property type="project" value="InterPro"/>
</dbReference>
<protein>
    <recommendedName>
        <fullName evidence="1">Acylphosphatase-like domain-containing protein</fullName>
    </recommendedName>
</protein>
<dbReference type="Pfam" id="PF00708">
    <property type="entry name" value="Acylphosphatase"/>
    <property type="match status" value="1"/>
</dbReference>
<evidence type="ECO:0000259" key="1">
    <source>
        <dbReference type="PROSITE" id="PS51160"/>
    </source>
</evidence>
<evidence type="ECO:0000313" key="2">
    <source>
        <dbReference type="EMBL" id="GAI24352.1"/>
    </source>
</evidence>
<dbReference type="PANTHER" id="PTHR47268">
    <property type="entry name" value="ACYLPHOSPHATASE"/>
    <property type="match status" value="1"/>
</dbReference>
<dbReference type="InterPro" id="IPR036046">
    <property type="entry name" value="Acylphosphatase-like_dom_sf"/>
</dbReference>
<dbReference type="SUPFAM" id="SSF54975">
    <property type="entry name" value="Acylphosphatase/BLUF domain-like"/>
    <property type="match status" value="1"/>
</dbReference>
<feature type="non-terminal residue" evidence="2">
    <location>
        <position position="1"/>
    </location>
</feature>
<dbReference type="InterPro" id="IPR017968">
    <property type="entry name" value="Acylphosphatase_CS"/>
</dbReference>
<dbReference type="PROSITE" id="PS51160">
    <property type="entry name" value="ACYLPHOSPHATASE_3"/>
    <property type="match status" value="1"/>
</dbReference>
<dbReference type="PRINTS" id="PR00112">
    <property type="entry name" value="ACYLPHPHTASE"/>
</dbReference>
<reference evidence="2" key="1">
    <citation type="journal article" date="2014" name="Front. Microbiol.">
        <title>High frequency of phylogenetically diverse reductive dehalogenase-homologous genes in deep subseafloor sedimentary metagenomes.</title>
        <authorList>
            <person name="Kawai M."/>
            <person name="Futagami T."/>
            <person name="Toyoda A."/>
            <person name="Takaki Y."/>
            <person name="Nishi S."/>
            <person name="Hori S."/>
            <person name="Arai W."/>
            <person name="Tsubouchi T."/>
            <person name="Morono Y."/>
            <person name="Uchiyama I."/>
            <person name="Ito T."/>
            <person name="Fujiyama A."/>
            <person name="Inagaki F."/>
            <person name="Takami H."/>
        </authorList>
    </citation>
    <scope>NUCLEOTIDE SEQUENCE</scope>
    <source>
        <strain evidence="2">Expedition CK06-06</strain>
    </source>
</reference>
<feature type="domain" description="Acylphosphatase-like" evidence="1">
    <location>
        <begin position="9"/>
        <end position="96"/>
    </location>
</feature>
<gene>
    <name evidence="2" type="ORF">S06H3_37542</name>
</gene>
<dbReference type="Gene3D" id="3.30.70.100">
    <property type="match status" value="1"/>
</dbReference>
<dbReference type="InterPro" id="IPR001792">
    <property type="entry name" value="Acylphosphatase-like_dom"/>
</dbReference>
<comment type="caution">
    <text evidence="2">The sequence shown here is derived from an EMBL/GenBank/DDBJ whole genome shotgun (WGS) entry which is preliminary data.</text>
</comment>
<dbReference type="PANTHER" id="PTHR47268:SF4">
    <property type="entry name" value="ACYLPHOSPHATASE"/>
    <property type="match status" value="1"/>
</dbReference>
<dbReference type="AlphaFoldDB" id="X1LY94"/>
<dbReference type="PROSITE" id="PS00151">
    <property type="entry name" value="ACYLPHOSPHATASE_2"/>
    <property type="match status" value="1"/>
</dbReference>
<dbReference type="PROSITE" id="PS00150">
    <property type="entry name" value="ACYLPHOSPHATASE_1"/>
    <property type="match status" value="1"/>
</dbReference>
<name>X1LY94_9ZZZZ</name>